<accession>A0A317FDE2</accession>
<dbReference type="Proteomes" id="UP000245765">
    <property type="component" value="Unassembled WGS sequence"/>
</dbReference>
<dbReference type="AlphaFoldDB" id="A0A317FDE2"/>
<comment type="caution">
    <text evidence="1">The sequence shown here is derived from an EMBL/GenBank/DDBJ whole genome shotgun (WGS) entry which is preliminary data.</text>
</comment>
<name>A0A317FDE2_9PROT</name>
<proteinExistence type="predicted"/>
<gene>
    <name evidence="1" type="ORF">DFH01_14590</name>
</gene>
<reference evidence="2" key="1">
    <citation type="submission" date="2018-05" db="EMBL/GenBank/DDBJ databases">
        <authorList>
            <person name="Du Z."/>
            <person name="Wang X."/>
        </authorList>
    </citation>
    <scope>NUCLEOTIDE SEQUENCE [LARGE SCALE GENOMIC DNA]</scope>
    <source>
        <strain evidence="2">CQN31</strain>
    </source>
</reference>
<dbReference type="EMBL" id="QGNA01000003">
    <property type="protein sequence ID" value="PWS36392.1"/>
    <property type="molecule type" value="Genomic_DNA"/>
</dbReference>
<protein>
    <submittedName>
        <fullName evidence="1">Uncharacterized protein</fullName>
    </submittedName>
</protein>
<keyword evidence="2" id="KW-1185">Reference proteome</keyword>
<evidence type="ECO:0000313" key="2">
    <source>
        <dbReference type="Proteomes" id="UP000245765"/>
    </source>
</evidence>
<sequence length="115" mass="12109">MVNQARQSLVGLPADDLRLCAGIPDREAESPGGTFWTYDRGAPASALSGGLPWVDVGVSISGSGECRTTFHLVEGRVRRIGYSAAREAGVMTDAACAPVVRGCMRMLREGAIATR</sequence>
<organism evidence="1 2">
    <name type="scientific">Falsiroseomonas bella</name>
    <dbReference type="NCBI Taxonomy" id="2184016"/>
    <lineage>
        <taxon>Bacteria</taxon>
        <taxon>Pseudomonadati</taxon>
        <taxon>Pseudomonadota</taxon>
        <taxon>Alphaproteobacteria</taxon>
        <taxon>Acetobacterales</taxon>
        <taxon>Roseomonadaceae</taxon>
        <taxon>Falsiroseomonas</taxon>
    </lineage>
</organism>
<evidence type="ECO:0000313" key="1">
    <source>
        <dbReference type="EMBL" id="PWS36392.1"/>
    </source>
</evidence>